<keyword evidence="2" id="KW-0472">Membrane</keyword>
<feature type="transmembrane region" description="Helical" evidence="2">
    <location>
        <begin position="105"/>
        <end position="126"/>
    </location>
</feature>
<evidence type="ECO:0000313" key="3">
    <source>
        <dbReference type="EMBL" id="GAB77451.1"/>
    </source>
</evidence>
<dbReference type="AlphaFoldDB" id="K6ULQ3"/>
<proteinExistence type="predicted"/>
<keyword evidence="2" id="KW-1133">Transmembrane helix</keyword>
<dbReference type="STRING" id="100225.SAMN05421595_1286"/>
<keyword evidence="4" id="KW-1185">Reference proteome</keyword>
<dbReference type="Proteomes" id="UP000008495">
    <property type="component" value="Unassembled WGS sequence"/>
</dbReference>
<sequence length="227" mass="24781">MVTALCVVDGWLTLVGDLEDLWFTVGDLASFWSTDLMLLEMIFAAKIPAVERLFTEGSARTRRSFGAGSLIALMVCVLATVAGYTQEEPETLWLNVVDTVMGLPLTLVVMVVALAVVSTIAVITTVRRRSVQEIQDLIGRWVFPVCLLMVPFDLWVDADLLSSPWTNAYWWTLWLVTVVVSVVFRGGVSEAPGAVAGPARGRGARAERPGPQEMFALRPRPTNTPSG</sequence>
<dbReference type="EMBL" id="BAGZ01000005">
    <property type="protein sequence ID" value="GAB77451.1"/>
    <property type="molecule type" value="Genomic_DNA"/>
</dbReference>
<evidence type="ECO:0000313" key="4">
    <source>
        <dbReference type="Proteomes" id="UP000008495"/>
    </source>
</evidence>
<reference evidence="3 4" key="1">
    <citation type="submission" date="2012-08" db="EMBL/GenBank/DDBJ databases">
        <title>Whole genome shotgun sequence of Austwickia chelonae NBRC 105200.</title>
        <authorList>
            <person name="Yoshida I."/>
            <person name="Hosoyama A."/>
            <person name="Tsuchikane K."/>
            <person name="Katsumata H."/>
            <person name="Ando Y."/>
            <person name="Ohji S."/>
            <person name="Hamada M."/>
            <person name="Tamura T."/>
            <person name="Yamazoe A."/>
            <person name="Yamazaki S."/>
            <person name="Fujita N."/>
        </authorList>
    </citation>
    <scope>NUCLEOTIDE SEQUENCE [LARGE SCALE GENOMIC DNA]</scope>
    <source>
        <strain evidence="3 4">NBRC 105200</strain>
    </source>
</reference>
<keyword evidence="2" id="KW-0812">Transmembrane</keyword>
<accession>K6ULQ3</accession>
<gene>
    <name evidence="3" type="ORF">AUCHE_05_03630</name>
</gene>
<evidence type="ECO:0000256" key="2">
    <source>
        <dbReference type="SAM" id="Phobius"/>
    </source>
</evidence>
<name>K6ULQ3_9MICO</name>
<feature type="transmembrane region" description="Helical" evidence="2">
    <location>
        <begin position="168"/>
        <end position="188"/>
    </location>
</feature>
<comment type="caution">
    <text evidence="3">The sequence shown here is derived from an EMBL/GenBank/DDBJ whole genome shotgun (WGS) entry which is preliminary data.</text>
</comment>
<organism evidence="3 4">
    <name type="scientific">Austwickia chelonae NBRC 105200</name>
    <dbReference type="NCBI Taxonomy" id="1184607"/>
    <lineage>
        <taxon>Bacteria</taxon>
        <taxon>Bacillati</taxon>
        <taxon>Actinomycetota</taxon>
        <taxon>Actinomycetes</taxon>
        <taxon>Micrococcales</taxon>
        <taxon>Dermatophilaceae</taxon>
        <taxon>Austwickia</taxon>
    </lineage>
</organism>
<protein>
    <submittedName>
        <fullName evidence="3">Uncharacterized protein</fullName>
    </submittedName>
</protein>
<feature type="region of interest" description="Disordered" evidence="1">
    <location>
        <begin position="196"/>
        <end position="227"/>
    </location>
</feature>
<evidence type="ECO:0000256" key="1">
    <source>
        <dbReference type="SAM" id="MobiDB-lite"/>
    </source>
</evidence>
<feature type="transmembrane region" description="Helical" evidence="2">
    <location>
        <begin position="138"/>
        <end position="156"/>
    </location>
</feature>
<feature type="transmembrane region" description="Helical" evidence="2">
    <location>
        <begin position="65"/>
        <end position="85"/>
    </location>
</feature>